<dbReference type="GO" id="GO:0020037">
    <property type="term" value="F:heme binding"/>
    <property type="evidence" value="ECO:0007669"/>
    <property type="project" value="InterPro"/>
</dbReference>
<protein>
    <recommendedName>
        <fullName evidence="7">Cytochrome P450</fullName>
    </recommendedName>
</protein>
<sequence length="329" mass="37136">MKKKTCTIARLLAEVTGKGTTVDIQDLIQRATLDAIGKVAFGVDFPSLPSALPKPWPHIAFASSLDLATSIAVKRFSDPFWELKRYLNIGPERQMQVVDGFTFSVTADRKAELEHLHGQVYDLAHAEGLLRHIVINFVIASRDAIGVTLTWLVYELNCEIWRQFECECSVEQYWDVHLQDEDYIRWMDSQIHPRDIEEDDTLLGGDVFISSQKGNVVFIAPYSIARMTSIWGPDAALFNPDRWLQSGKLEPPSDSKFLTFQAGLYTGGVKDLTFQSCKVAEAILVRFLEFIRACPVNSPPEYRITSTLVMESGLQMYPRLKDKIGATIQ</sequence>
<organism evidence="5 6">
    <name type="scientific">Marchantia polymorpha</name>
    <name type="common">Common liverwort</name>
    <name type="synonym">Marchantia aquatica</name>
    <dbReference type="NCBI Taxonomy" id="3197"/>
    <lineage>
        <taxon>Eukaryota</taxon>
        <taxon>Viridiplantae</taxon>
        <taxon>Streptophyta</taxon>
        <taxon>Embryophyta</taxon>
        <taxon>Marchantiophyta</taxon>
        <taxon>Marchantiopsida</taxon>
        <taxon>Marchantiidae</taxon>
        <taxon>Marchantiales</taxon>
        <taxon>Marchantiaceae</taxon>
        <taxon>Marchantia</taxon>
    </lineage>
</organism>
<keyword evidence="4" id="KW-0408">Iron</keyword>
<dbReference type="GO" id="GO:0004497">
    <property type="term" value="F:monooxygenase activity"/>
    <property type="evidence" value="ECO:0007669"/>
    <property type="project" value="InterPro"/>
</dbReference>
<dbReference type="AlphaFoldDB" id="A0A2R6X7F6"/>
<dbReference type="EMBL" id="KZ772703">
    <property type="protein sequence ID" value="PTQ42032.1"/>
    <property type="molecule type" value="Genomic_DNA"/>
</dbReference>
<evidence type="ECO:0008006" key="7">
    <source>
        <dbReference type="Google" id="ProtNLM"/>
    </source>
</evidence>
<evidence type="ECO:0000313" key="5">
    <source>
        <dbReference type="EMBL" id="PTQ42032.1"/>
    </source>
</evidence>
<evidence type="ECO:0000256" key="1">
    <source>
        <dbReference type="ARBA" id="ARBA00010617"/>
    </source>
</evidence>
<dbReference type="SUPFAM" id="SSF48264">
    <property type="entry name" value="Cytochrome P450"/>
    <property type="match status" value="1"/>
</dbReference>
<dbReference type="OrthoDB" id="1470350at2759"/>
<dbReference type="GO" id="GO:0005506">
    <property type="term" value="F:iron ion binding"/>
    <property type="evidence" value="ECO:0007669"/>
    <property type="project" value="InterPro"/>
</dbReference>
<dbReference type="InterPro" id="IPR036396">
    <property type="entry name" value="Cyt_P450_sf"/>
</dbReference>
<name>A0A2R6X7F6_MARPO</name>
<proteinExistence type="inferred from homology"/>
<comment type="similarity">
    <text evidence="1">Belongs to the cytochrome P450 family.</text>
</comment>
<evidence type="ECO:0000313" key="6">
    <source>
        <dbReference type="Proteomes" id="UP000244005"/>
    </source>
</evidence>
<evidence type="ECO:0000256" key="3">
    <source>
        <dbReference type="ARBA" id="ARBA00023002"/>
    </source>
</evidence>
<evidence type="ECO:0000256" key="2">
    <source>
        <dbReference type="ARBA" id="ARBA00022723"/>
    </source>
</evidence>
<reference evidence="6" key="1">
    <citation type="journal article" date="2017" name="Cell">
        <title>Insights into land plant evolution garnered from the Marchantia polymorpha genome.</title>
        <authorList>
            <person name="Bowman J.L."/>
            <person name="Kohchi T."/>
            <person name="Yamato K.T."/>
            <person name="Jenkins J."/>
            <person name="Shu S."/>
            <person name="Ishizaki K."/>
            <person name="Yamaoka S."/>
            <person name="Nishihama R."/>
            <person name="Nakamura Y."/>
            <person name="Berger F."/>
            <person name="Adam C."/>
            <person name="Aki S.S."/>
            <person name="Althoff F."/>
            <person name="Araki T."/>
            <person name="Arteaga-Vazquez M.A."/>
            <person name="Balasubrmanian S."/>
            <person name="Barry K."/>
            <person name="Bauer D."/>
            <person name="Boehm C.R."/>
            <person name="Briginshaw L."/>
            <person name="Caballero-Perez J."/>
            <person name="Catarino B."/>
            <person name="Chen F."/>
            <person name="Chiyoda S."/>
            <person name="Chovatia M."/>
            <person name="Davies K.M."/>
            <person name="Delmans M."/>
            <person name="Demura T."/>
            <person name="Dierschke T."/>
            <person name="Dolan L."/>
            <person name="Dorantes-Acosta A.E."/>
            <person name="Eklund D.M."/>
            <person name="Florent S.N."/>
            <person name="Flores-Sandoval E."/>
            <person name="Fujiyama A."/>
            <person name="Fukuzawa H."/>
            <person name="Galik B."/>
            <person name="Grimanelli D."/>
            <person name="Grimwood J."/>
            <person name="Grossniklaus U."/>
            <person name="Hamada T."/>
            <person name="Haseloff J."/>
            <person name="Hetherington A.J."/>
            <person name="Higo A."/>
            <person name="Hirakawa Y."/>
            <person name="Hundley H.N."/>
            <person name="Ikeda Y."/>
            <person name="Inoue K."/>
            <person name="Inoue S.I."/>
            <person name="Ishida S."/>
            <person name="Jia Q."/>
            <person name="Kakita M."/>
            <person name="Kanazawa T."/>
            <person name="Kawai Y."/>
            <person name="Kawashima T."/>
            <person name="Kennedy M."/>
            <person name="Kinose K."/>
            <person name="Kinoshita T."/>
            <person name="Kohara Y."/>
            <person name="Koide E."/>
            <person name="Komatsu K."/>
            <person name="Kopischke S."/>
            <person name="Kubo M."/>
            <person name="Kyozuka J."/>
            <person name="Lagercrantz U."/>
            <person name="Lin S.S."/>
            <person name="Lindquist E."/>
            <person name="Lipzen A.M."/>
            <person name="Lu C.W."/>
            <person name="De Luna E."/>
            <person name="Martienssen R.A."/>
            <person name="Minamino N."/>
            <person name="Mizutani M."/>
            <person name="Mizutani M."/>
            <person name="Mochizuki N."/>
            <person name="Monte I."/>
            <person name="Mosher R."/>
            <person name="Nagasaki H."/>
            <person name="Nakagami H."/>
            <person name="Naramoto S."/>
            <person name="Nishitani K."/>
            <person name="Ohtani M."/>
            <person name="Okamoto T."/>
            <person name="Okumura M."/>
            <person name="Phillips J."/>
            <person name="Pollak B."/>
            <person name="Reinders A."/>
            <person name="Rovekamp M."/>
            <person name="Sano R."/>
            <person name="Sawa S."/>
            <person name="Schmid M.W."/>
            <person name="Shirakawa M."/>
            <person name="Solano R."/>
            <person name="Spunde A."/>
            <person name="Suetsugu N."/>
            <person name="Sugano S."/>
            <person name="Sugiyama A."/>
            <person name="Sun R."/>
            <person name="Suzuki Y."/>
            <person name="Takenaka M."/>
            <person name="Takezawa D."/>
            <person name="Tomogane H."/>
            <person name="Tsuzuki M."/>
            <person name="Ueda T."/>
            <person name="Umeda M."/>
            <person name="Ward J.M."/>
            <person name="Watanabe Y."/>
            <person name="Yazaki K."/>
            <person name="Yokoyama R."/>
            <person name="Yoshitake Y."/>
            <person name="Yotsui I."/>
            <person name="Zachgo S."/>
            <person name="Schmutz J."/>
        </authorList>
    </citation>
    <scope>NUCLEOTIDE SEQUENCE [LARGE SCALE GENOMIC DNA]</scope>
    <source>
        <strain evidence="6">Tak-1</strain>
    </source>
</reference>
<keyword evidence="3" id="KW-0560">Oxidoreductase</keyword>
<accession>A0A2R6X7F6</accession>
<gene>
    <name evidence="5" type="ORF">MARPO_0031s0023</name>
</gene>
<evidence type="ECO:0000256" key="4">
    <source>
        <dbReference type="ARBA" id="ARBA00023004"/>
    </source>
</evidence>
<dbReference type="GO" id="GO:0016705">
    <property type="term" value="F:oxidoreductase activity, acting on paired donors, with incorporation or reduction of molecular oxygen"/>
    <property type="evidence" value="ECO:0007669"/>
    <property type="project" value="InterPro"/>
</dbReference>
<dbReference type="Gramene" id="Mp2g03670.1">
    <property type="protein sequence ID" value="Mp2g03670.1.cds"/>
    <property type="gene ID" value="Mp2g03670"/>
</dbReference>
<keyword evidence="2" id="KW-0479">Metal-binding</keyword>
<dbReference type="Proteomes" id="UP000244005">
    <property type="component" value="Unassembled WGS sequence"/>
</dbReference>
<keyword evidence="6" id="KW-1185">Reference proteome</keyword>
<dbReference type="Gene3D" id="1.10.630.10">
    <property type="entry name" value="Cytochrome P450"/>
    <property type="match status" value="2"/>
</dbReference>
<dbReference type="PANTHER" id="PTHR24296">
    <property type="entry name" value="CYTOCHROME P450"/>
    <property type="match status" value="1"/>
</dbReference>